<dbReference type="Gene3D" id="3.40.50.2000">
    <property type="entry name" value="Glycogen Phosphorylase B"/>
    <property type="match status" value="2"/>
</dbReference>
<keyword evidence="1" id="KW-1133">Transmembrane helix</keyword>
<protein>
    <submittedName>
        <fullName evidence="3">Glycosyltransferase family 1 protein</fullName>
    </submittedName>
</protein>
<evidence type="ECO:0000313" key="3">
    <source>
        <dbReference type="EMBL" id="HFK23282.1"/>
    </source>
</evidence>
<sequence>MKNILYIGHFDPEYKNAAWYRVSSNGKILNSLNYNVIYIGMNIKNKKITKKVNNQIILSYPNGFLQWISYLFKPDIFLKRIKGINNLNAIILYDLPCVPFLIILFYCKKHKIKIYSDSTEWYGFQGVGFIDKLLKGIDSFVRMTYLNKKVDGLILVSKNLFNYYNSVKNKIFIPPLVDKKEKKWNINNIENKELFDNVIKFIYFGEPGKTGKKDNLKKLISVFYSLKHRDYILNIVGISIQDYLSINKKEKDFLSELKNKIFFYGRMNQPETFKLLYKSDFTIFIRENNSINYYGFPTKFVESISMGIPVITTRTSNLDEFLIDGYNGYFVKMENLRNDLEKILNLKKSDIYRLKNNINKSIFDIDNYKKDFKKMLKFKEC</sequence>
<name>A0A7C3ND04_UNCW3</name>
<evidence type="ECO:0000259" key="2">
    <source>
        <dbReference type="Pfam" id="PF00534"/>
    </source>
</evidence>
<keyword evidence="1" id="KW-0812">Transmembrane</keyword>
<accession>A0A7C3ND04</accession>
<keyword evidence="3" id="KW-0808">Transferase</keyword>
<dbReference type="InterPro" id="IPR001296">
    <property type="entry name" value="Glyco_trans_1"/>
</dbReference>
<feature type="domain" description="Glycosyl transferase family 1" evidence="2">
    <location>
        <begin position="208"/>
        <end position="350"/>
    </location>
</feature>
<dbReference type="Pfam" id="PF00534">
    <property type="entry name" value="Glycos_transf_1"/>
    <property type="match status" value="1"/>
</dbReference>
<dbReference type="SUPFAM" id="SSF53756">
    <property type="entry name" value="UDP-Glycosyltransferase/glycogen phosphorylase"/>
    <property type="match status" value="1"/>
</dbReference>
<organism evidence="3">
    <name type="scientific">candidate division WOR-3 bacterium</name>
    <dbReference type="NCBI Taxonomy" id="2052148"/>
    <lineage>
        <taxon>Bacteria</taxon>
        <taxon>Bacteria division WOR-3</taxon>
    </lineage>
</organism>
<feature type="transmembrane region" description="Helical" evidence="1">
    <location>
        <begin position="87"/>
        <end position="106"/>
    </location>
</feature>
<reference evidence="3" key="1">
    <citation type="journal article" date="2020" name="mSystems">
        <title>Genome- and Community-Level Interaction Insights into Carbon Utilization and Element Cycling Functions of Hydrothermarchaeota in Hydrothermal Sediment.</title>
        <authorList>
            <person name="Zhou Z."/>
            <person name="Liu Y."/>
            <person name="Xu W."/>
            <person name="Pan J."/>
            <person name="Luo Z.H."/>
            <person name="Li M."/>
        </authorList>
    </citation>
    <scope>NUCLEOTIDE SEQUENCE [LARGE SCALE GENOMIC DNA]</scope>
    <source>
        <strain evidence="3">SpSt-464</strain>
    </source>
</reference>
<dbReference type="EMBL" id="DSTT01000001">
    <property type="protein sequence ID" value="HFK23282.1"/>
    <property type="molecule type" value="Genomic_DNA"/>
</dbReference>
<proteinExistence type="predicted"/>
<dbReference type="PANTHER" id="PTHR12526">
    <property type="entry name" value="GLYCOSYLTRANSFERASE"/>
    <property type="match status" value="1"/>
</dbReference>
<dbReference type="GO" id="GO:0016757">
    <property type="term" value="F:glycosyltransferase activity"/>
    <property type="evidence" value="ECO:0007669"/>
    <property type="project" value="InterPro"/>
</dbReference>
<keyword evidence="1" id="KW-0472">Membrane</keyword>
<evidence type="ECO:0000256" key="1">
    <source>
        <dbReference type="SAM" id="Phobius"/>
    </source>
</evidence>
<dbReference type="PANTHER" id="PTHR12526:SF630">
    <property type="entry name" value="GLYCOSYLTRANSFERASE"/>
    <property type="match status" value="1"/>
</dbReference>
<gene>
    <name evidence="3" type="ORF">ENS15_01305</name>
</gene>
<dbReference type="AlphaFoldDB" id="A0A7C3ND04"/>
<comment type="caution">
    <text evidence="3">The sequence shown here is derived from an EMBL/GenBank/DDBJ whole genome shotgun (WGS) entry which is preliminary data.</text>
</comment>